<organism evidence="4 5">
    <name type="scientific">Stieleria varia</name>
    <dbReference type="NCBI Taxonomy" id="2528005"/>
    <lineage>
        <taxon>Bacteria</taxon>
        <taxon>Pseudomonadati</taxon>
        <taxon>Planctomycetota</taxon>
        <taxon>Planctomycetia</taxon>
        <taxon>Pirellulales</taxon>
        <taxon>Pirellulaceae</taxon>
        <taxon>Stieleria</taxon>
    </lineage>
</organism>
<evidence type="ECO:0000313" key="5">
    <source>
        <dbReference type="Proteomes" id="UP000320176"/>
    </source>
</evidence>
<evidence type="ECO:0000256" key="1">
    <source>
        <dbReference type="ARBA" id="ARBA00009477"/>
    </source>
</evidence>
<dbReference type="AlphaFoldDB" id="A0A5C6AZV2"/>
<evidence type="ECO:0000259" key="3">
    <source>
        <dbReference type="Pfam" id="PF25973"/>
    </source>
</evidence>
<dbReference type="Gene3D" id="2.40.30.170">
    <property type="match status" value="1"/>
</dbReference>
<sequence length="369" mass="40916">MISGWIPFEPQWSPNDPSITINPSPHSLHIDGNCWETNQAMHGTFHPPSNCHDKTVVAFCTMRRGSLASAPTALSTCQLSISSIFVILVCLLMSHPVSGDDYRGIVLVDLARTAVDSRVTESFTEPLQQSQVAASESGVVSRIWVVEGQSVREGDTIAELNHDALDQTLRIAELRAMTDAKVKLAESRLKIRKSRRDAIQPMLDRGHANPTEVEEAVVEYESSLADLEQARQELAEAKLDVERIKAQIRSRKVTAPFDGVVTELHYRLGESISSSKPQVVTLVQLDQLLVRFYLSEHDVNSLTVGQDVNLQLRDGNQWVQPTARIQFISPVTDPDSGTARIDVVIDNPERRYRSGSPCKWLDSTAESTP</sequence>
<comment type="caution">
    <text evidence="4">The sequence shown here is derived from an EMBL/GenBank/DDBJ whole genome shotgun (WGS) entry which is preliminary data.</text>
</comment>
<proteinExistence type="inferred from homology"/>
<dbReference type="Gene3D" id="2.40.50.100">
    <property type="match status" value="1"/>
</dbReference>
<dbReference type="Gene3D" id="1.10.287.470">
    <property type="entry name" value="Helix hairpin bin"/>
    <property type="match status" value="1"/>
</dbReference>
<dbReference type="PANTHER" id="PTHR30469:SF15">
    <property type="entry name" value="HLYD FAMILY OF SECRETION PROTEINS"/>
    <property type="match status" value="1"/>
</dbReference>
<evidence type="ECO:0000313" key="4">
    <source>
        <dbReference type="EMBL" id="TWU04719.1"/>
    </source>
</evidence>
<dbReference type="Pfam" id="PF25973">
    <property type="entry name" value="BSH_CzcB"/>
    <property type="match status" value="1"/>
</dbReference>
<dbReference type="EMBL" id="SJPN01000003">
    <property type="protein sequence ID" value="TWU04719.1"/>
    <property type="molecule type" value="Genomic_DNA"/>
</dbReference>
<accession>A0A5C6AZV2</accession>
<reference evidence="4 5" key="1">
    <citation type="submission" date="2019-02" db="EMBL/GenBank/DDBJ databases">
        <title>Deep-cultivation of Planctomycetes and their phenomic and genomic characterization uncovers novel biology.</title>
        <authorList>
            <person name="Wiegand S."/>
            <person name="Jogler M."/>
            <person name="Boedeker C."/>
            <person name="Pinto D."/>
            <person name="Vollmers J."/>
            <person name="Rivas-Marin E."/>
            <person name="Kohn T."/>
            <person name="Peeters S.H."/>
            <person name="Heuer A."/>
            <person name="Rast P."/>
            <person name="Oberbeckmann S."/>
            <person name="Bunk B."/>
            <person name="Jeske O."/>
            <person name="Meyerdierks A."/>
            <person name="Storesund J.E."/>
            <person name="Kallscheuer N."/>
            <person name="Luecker S."/>
            <person name="Lage O.M."/>
            <person name="Pohl T."/>
            <person name="Merkel B.J."/>
            <person name="Hornburger P."/>
            <person name="Mueller R.-W."/>
            <person name="Bruemmer F."/>
            <person name="Labrenz M."/>
            <person name="Spormann A.M."/>
            <person name="Op Den Camp H."/>
            <person name="Overmann J."/>
            <person name="Amann R."/>
            <person name="Jetten M.S.M."/>
            <person name="Mascher T."/>
            <person name="Medema M.H."/>
            <person name="Devos D.P."/>
            <person name="Kaster A.-K."/>
            <person name="Ovreas L."/>
            <person name="Rohde M."/>
            <person name="Galperin M.Y."/>
            <person name="Jogler C."/>
        </authorList>
    </citation>
    <scope>NUCLEOTIDE SEQUENCE [LARGE SCALE GENOMIC DNA]</scope>
    <source>
        <strain evidence="4 5">Pla52n</strain>
    </source>
</reference>
<protein>
    <submittedName>
        <fullName evidence="4">Cobalt-zinc-cadmium resistance protein CzcB</fullName>
    </submittedName>
</protein>
<dbReference type="PANTHER" id="PTHR30469">
    <property type="entry name" value="MULTIDRUG RESISTANCE PROTEIN MDTA"/>
    <property type="match status" value="1"/>
</dbReference>
<dbReference type="InterPro" id="IPR058647">
    <property type="entry name" value="BSH_CzcB-like"/>
</dbReference>
<feature type="coiled-coil region" evidence="2">
    <location>
        <begin position="213"/>
        <end position="247"/>
    </location>
</feature>
<keyword evidence="2" id="KW-0175">Coiled coil</keyword>
<dbReference type="SUPFAM" id="SSF111369">
    <property type="entry name" value="HlyD-like secretion proteins"/>
    <property type="match status" value="1"/>
</dbReference>
<dbReference type="NCBIfam" id="TIGR01730">
    <property type="entry name" value="RND_mfp"/>
    <property type="match status" value="1"/>
</dbReference>
<gene>
    <name evidence="4" type="primary">czcB_1</name>
    <name evidence="4" type="ORF">Pla52n_27620</name>
</gene>
<keyword evidence="5" id="KW-1185">Reference proteome</keyword>
<dbReference type="Proteomes" id="UP000320176">
    <property type="component" value="Unassembled WGS sequence"/>
</dbReference>
<dbReference type="GO" id="GO:0015562">
    <property type="term" value="F:efflux transmembrane transporter activity"/>
    <property type="evidence" value="ECO:0007669"/>
    <property type="project" value="TreeGrafter"/>
</dbReference>
<comment type="similarity">
    <text evidence="1">Belongs to the membrane fusion protein (MFP) (TC 8.A.1) family.</text>
</comment>
<evidence type="ECO:0000256" key="2">
    <source>
        <dbReference type="SAM" id="Coils"/>
    </source>
</evidence>
<feature type="domain" description="CzcB-like barrel-sandwich hybrid" evidence="3">
    <location>
        <begin position="130"/>
        <end position="276"/>
    </location>
</feature>
<name>A0A5C6AZV2_9BACT</name>
<dbReference type="InterPro" id="IPR006143">
    <property type="entry name" value="RND_pump_MFP"/>
</dbReference>
<dbReference type="GO" id="GO:1990281">
    <property type="term" value="C:efflux pump complex"/>
    <property type="evidence" value="ECO:0007669"/>
    <property type="project" value="TreeGrafter"/>
</dbReference>